<dbReference type="Pfam" id="PF02224">
    <property type="entry name" value="Cytidylate_kin"/>
    <property type="match status" value="1"/>
</dbReference>
<evidence type="ECO:0000256" key="7">
    <source>
        <dbReference type="ARBA" id="ARBA00048478"/>
    </source>
</evidence>
<comment type="similarity">
    <text evidence="1 8">Belongs to the cytidylate kinase family. Type 1 subfamily.</text>
</comment>
<dbReference type="InterPro" id="IPR003136">
    <property type="entry name" value="Cytidylate_kin"/>
</dbReference>
<keyword evidence="2 8" id="KW-0808">Transferase</keyword>
<keyword evidence="5 8" id="KW-0067">ATP-binding</keyword>
<comment type="catalytic activity">
    <reaction evidence="7 8">
        <text>CMP + ATP = CDP + ADP</text>
        <dbReference type="Rhea" id="RHEA:11600"/>
        <dbReference type="ChEBI" id="CHEBI:30616"/>
        <dbReference type="ChEBI" id="CHEBI:58069"/>
        <dbReference type="ChEBI" id="CHEBI:60377"/>
        <dbReference type="ChEBI" id="CHEBI:456216"/>
        <dbReference type="EC" id="2.7.4.25"/>
    </reaction>
</comment>
<dbReference type="GO" id="GO:0005524">
    <property type="term" value="F:ATP binding"/>
    <property type="evidence" value="ECO:0007669"/>
    <property type="project" value="UniProtKB-UniRule"/>
</dbReference>
<evidence type="ECO:0000256" key="4">
    <source>
        <dbReference type="ARBA" id="ARBA00022777"/>
    </source>
</evidence>
<accession>U4TT14</accession>
<dbReference type="STRING" id="1231336.L248_0249"/>
<protein>
    <recommendedName>
        <fullName evidence="8">Cytidylate kinase</fullName>
        <shortName evidence="8">CK</shortName>
        <ecNumber evidence="8">2.7.4.25</ecNumber>
    </recommendedName>
    <alternativeName>
        <fullName evidence="8">Cytidine monophosphate kinase</fullName>
        <shortName evidence="8">CMP kinase</shortName>
    </alternativeName>
</protein>
<evidence type="ECO:0000259" key="9">
    <source>
        <dbReference type="Pfam" id="PF02224"/>
    </source>
</evidence>
<dbReference type="SUPFAM" id="SSF52540">
    <property type="entry name" value="P-loop containing nucleoside triphosphate hydrolases"/>
    <property type="match status" value="1"/>
</dbReference>
<dbReference type="Gene3D" id="3.40.50.300">
    <property type="entry name" value="P-loop containing nucleotide triphosphate hydrolases"/>
    <property type="match status" value="1"/>
</dbReference>
<name>U4TT14_9LACO</name>
<feature type="domain" description="Cytidylate kinase" evidence="9">
    <location>
        <begin position="13"/>
        <end position="226"/>
    </location>
</feature>
<gene>
    <name evidence="8" type="primary">cmk</name>
    <name evidence="10" type="ORF">L248_0249</name>
</gene>
<keyword evidence="8" id="KW-0963">Cytoplasm</keyword>
<evidence type="ECO:0000313" key="10">
    <source>
        <dbReference type="EMBL" id="ERL66570.1"/>
    </source>
</evidence>
<reference evidence="11" key="1">
    <citation type="journal article" date="2013" name="Genome Announc.">
        <title>Whole-Genome Sequencing of Lactobacillus shenzhenensis Strain LY-73T.</title>
        <authorList>
            <person name="Lin Z."/>
            <person name="Liu Z."/>
            <person name="Yang R."/>
            <person name="Zou Y."/>
            <person name="Wan D."/>
            <person name="Chen J."/>
            <person name="Guo M."/>
            <person name="Zhao J."/>
            <person name="Fang C."/>
            <person name="Yang R."/>
            <person name="Liu F."/>
        </authorList>
    </citation>
    <scope>NUCLEOTIDE SEQUENCE [LARGE SCALE GENOMIC DNA]</scope>
    <source>
        <strain evidence="11">LY-73</strain>
    </source>
</reference>
<keyword evidence="3 8" id="KW-0547">Nucleotide-binding</keyword>
<evidence type="ECO:0000256" key="5">
    <source>
        <dbReference type="ARBA" id="ARBA00022840"/>
    </source>
</evidence>
<evidence type="ECO:0000256" key="3">
    <source>
        <dbReference type="ARBA" id="ARBA00022741"/>
    </source>
</evidence>
<dbReference type="GO" id="GO:0036430">
    <property type="term" value="F:CMP kinase activity"/>
    <property type="evidence" value="ECO:0007669"/>
    <property type="project" value="RHEA"/>
</dbReference>
<dbReference type="HAMAP" id="MF_00238">
    <property type="entry name" value="Cytidyl_kinase_type1"/>
    <property type="match status" value="1"/>
</dbReference>
<evidence type="ECO:0000256" key="1">
    <source>
        <dbReference type="ARBA" id="ARBA00009427"/>
    </source>
</evidence>
<dbReference type="InterPro" id="IPR011994">
    <property type="entry name" value="Cytidylate_kinase_dom"/>
</dbReference>
<sequence>MIDYDWSKKFVQIAIDGPASAGKSTIAKLLAKQLRYVYLDTGAMYRAVTWWALKNHLPLNDEKAILQSLGHEPIVFVPAADGQHVRLFDTDITTAIRSEDVTNNVSQVSALPGVRAEMTKRQREIAAGQDIVMDGRDIGTTVLPHADVKIFMVASVAERAKRRFKDNAEKGIHVPEETLAKEIAARDYKDSHRAESPLKKAADAVTIDTTHLTIPQVVAAIVTEIEKKRPTRAK</sequence>
<dbReference type="PANTHER" id="PTHR21299">
    <property type="entry name" value="CYTIDYLATE KINASE/PANTOATE-BETA-ALANINE LIGASE"/>
    <property type="match status" value="1"/>
</dbReference>
<evidence type="ECO:0000313" key="11">
    <source>
        <dbReference type="Proteomes" id="UP000030647"/>
    </source>
</evidence>
<dbReference type="CDD" id="cd02020">
    <property type="entry name" value="CMPK"/>
    <property type="match status" value="1"/>
</dbReference>
<dbReference type="GO" id="GO:0036431">
    <property type="term" value="F:dCMP kinase activity"/>
    <property type="evidence" value="ECO:0007669"/>
    <property type="project" value="InterPro"/>
</dbReference>
<dbReference type="eggNOG" id="COG0283">
    <property type="taxonomic scope" value="Bacteria"/>
</dbReference>
<dbReference type="HOGENOM" id="CLU_079959_0_2_9"/>
<dbReference type="NCBIfam" id="TIGR00017">
    <property type="entry name" value="cmk"/>
    <property type="match status" value="1"/>
</dbReference>
<feature type="binding site" evidence="8">
    <location>
        <begin position="17"/>
        <end position="25"/>
    </location>
    <ligand>
        <name>ATP</name>
        <dbReference type="ChEBI" id="CHEBI:30616"/>
    </ligand>
</feature>
<comment type="catalytic activity">
    <reaction evidence="6 8">
        <text>dCMP + ATP = dCDP + ADP</text>
        <dbReference type="Rhea" id="RHEA:25094"/>
        <dbReference type="ChEBI" id="CHEBI:30616"/>
        <dbReference type="ChEBI" id="CHEBI:57566"/>
        <dbReference type="ChEBI" id="CHEBI:58593"/>
        <dbReference type="ChEBI" id="CHEBI:456216"/>
        <dbReference type="EC" id="2.7.4.25"/>
    </reaction>
</comment>
<comment type="subcellular location">
    <subcellularLocation>
        <location evidence="8">Cytoplasm</location>
    </subcellularLocation>
</comment>
<dbReference type="Proteomes" id="UP000030647">
    <property type="component" value="Unassembled WGS sequence"/>
</dbReference>
<dbReference type="PANTHER" id="PTHR21299:SF2">
    <property type="entry name" value="CYTIDYLATE KINASE"/>
    <property type="match status" value="1"/>
</dbReference>
<keyword evidence="4 8" id="KW-0418">Kinase</keyword>
<dbReference type="InterPro" id="IPR027417">
    <property type="entry name" value="P-loop_NTPase"/>
</dbReference>
<dbReference type="AlphaFoldDB" id="U4TT14"/>
<dbReference type="GO" id="GO:0006220">
    <property type="term" value="P:pyrimidine nucleotide metabolic process"/>
    <property type="evidence" value="ECO:0007669"/>
    <property type="project" value="UniProtKB-UniRule"/>
</dbReference>
<keyword evidence="11" id="KW-1185">Reference proteome</keyword>
<evidence type="ECO:0000256" key="2">
    <source>
        <dbReference type="ARBA" id="ARBA00022679"/>
    </source>
</evidence>
<dbReference type="EMBL" id="KI271582">
    <property type="protein sequence ID" value="ERL66570.1"/>
    <property type="molecule type" value="Genomic_DNA"/>
</dbReference>
<evidence type="ECO:0000256" key="6">
    <source>
        <dbReference type="ARBA" id="ARBA00047615"/>
    </source>
</evidence>
<proteinExistence type="inferred from homology"/>
<dbReference type="GO" id="GO:0005829">
    <property type="term" value="C:cytosol"/>
    <property type="evidence" value="ECO:0007669"/>
    <property type="project" value="TreeGrafter"/>
</dbReference>
<dbReference type="EC" id="2.7.4.25" evidence="8"/>
<evidence type="ECO:0000256" key="8">
    <source>
        <dbReference type="HAMAP-Rule" id="MF_00238"/>
    </source>
</evidence>
<organism evidence="10 11">
    <name type="scientific">Schleiferilactobacillus shenzhenensis LY-73</name>
    <dbReference type="NCBI Taxonomy" id="1231336"/>
    <lineage>
        <taxon>Bacteria</taxon>
        <taxon>Bacillati</taxon>
        <taxon>Bacillota</taxon>
        <taxon>Bacilli</taxon>
        <taxon>Lactobacillales</taxon>
        <taxon>Lactobacillaceae</taxon>
        <taxon>Schleiferilactobacillus</taxon>
    </lineage>
</organism>
<dbReference type="GO" id="GO:0015949">
    <property type="term" value="P:nucleobase-containing small molecule interconversion"/>
    <property type="evidence" value="ECO:0007669"/>
    <property type="project" value="TreeGrafter"/>
</dbReference>